<evidence type="ECO:0000256" key="1">
    <source>
        <dbReference type="SAM" id="MobiDB-lite"/>
    </source>
</evidence>
<feature type="region of interest" description="Disordered" evidence="1">
    <location>
        <begin position="58"/>
        <end position="88"/>
    </location>
</feature>
<proteinExistence type="predicted"/>
<comment type="caution">
    <text evidence="2">The sequence shown here is derived from an EMBL/GenBank/DDBJ whole genome shotgun (WGS) entry which is preliminary data.</text>
</comment>
<keyword evidence="3" id="KW-1185">Reference proteome</keyword>
<reference evidence="2 3" key="1">
    <citation type="journal article" date="2022" name="Allergy">
        <title>Genome assembly and annotation of Periplaneta americana reveal a comprehensive cockroach allergen profile.</title>
        <authorList>
            <person name="Wang L."/>
            <person name="Xiong Q."/>
            <person name="Saelim N."/>
            <person name="Wang L."/>
            <person name="Nong W."/>
            <person name="Wan A.T."/>
            <person name="Shi M."/>
            <person name="Liu X."/>
            <person name="Cao Q."/>
            <person name="Hui J.H.L."/>
            <person name="Sookrung N."/>
            <person name="Leung T.F."/>
            <person name="Tungtrongchitr A."/>
            <person name="Tsui S.K.W."/>
        </authorList>
    </citation>
    <scope>NUCLEOTIDE SEQUENCE [LARGE SCALE GENOMIC DNA]</scope>
    <source>
        <strain evidence="2">PWHHKU_190912</strain>
    </source>
</reference>
<accession>A0ABQ8RVZ4</accession>
<sequence>MTDNHRLSRPGWRVGIALVFYAQGCGFDPGPGRWHLIVLKCDRLMSVDLLACKGAPAGQNSGTSGDADIMSATMTPTPTYKNRMQKCRAKKKENVEKWKEYLEKDRLRNKRNREREKVACENYDNALKARREKIRLRVQAWRRKKALEKTNNGLLQTPPGTYKCKNTLHKAVSKACRALPYSPNKKESSPEPKPPATRRHSVDVRTVKDFYNSDEISWQTPGTRQFKSVKDKETGIRSHKQKRYLIMNISEAHQVFQEKFDVKISRSKFYDLRPENVFPVATTPHNVLFLKPDTDLLQEVKWKKWEKNNSGQLTLASKTSTLKSILTEINNSLPAFKCHVFVQKQQAKYFDEKKTGLKPGEVVLQVDYAENYSLILQDEVQSAHWQHPQVTLFIACFWHEKGISSYVVVSDDLTHSKESAWLFLKSIVSDFQKETDCSLMTHLYIFSDNCAAQFRSKFTVHNLCYLADDLNVVYVEWNTFAPGHGKGAVDAIELSPTVNILYVAKSDVDSTASFLNERWKDVQEIHGIRKFHHFQKADNNFIFCGLTAGSHLEKVQVTKSTTSNSRRRLFCNEVYTDSEEEEEEEEEEASIPPNTISRLSTDSSLTATELLPCNINPGKYVLVTFGISRPNKFDQYRYVGICQTHVDDDDEVRVVFLKLHGKTGRLFKIDERDEKYIRYGHTSLLLQRYFYIAAAKLRVVFTRKPKVARCKLLFVLRNPSAAKVATGGCESVHTHGATFAAAIMLQSTVVMDEIKMEPEVDPLDLQLHDNTCKIRENSTLLEEGNLSHLQVADIKTECVDRRYDLASEMKVEDTPEPVSSPIVKSEVETTSVPFIFAMVNSEVDDHNKDKDQNKDHEEDCHLRPGFHNIARVTKYHCFTVPNGKCLLRDLHSGPAVTVLSR</sequence>
<feature type="compositionally biased region" description="Polar residues" evidence="1">
    <location>
        <begin position="72"/>
        <end position="82"/>
    </location>
</feature>
<dbReference type="EMBL" id="JAJSOF020000041">
    <property type="protein sequence ID" value="KAJ4425792.1"/>
    <property type="molecule type" value="Genomic_DNA"/>
</dbReference>
<evidence type="ECO:0000313" key="3">
    <source>
        <dbReference type="Proteomes" id="UP001148838"/>
    </source>
</evidence>
<feature type="region of interest" description="Disordered" evidence="1">
    <location>
        <begin position="576"/>
        <end position="597"/>
    </location>
</feature>
<feature type="compositionally biased region" description="Acidic residues" evidence="1">
    <location>
        <begin position="576"/>
        <end position="589"/>
    </location>
</feature>
<dbReference type="PANTHER" id="PTHR46601:SF2">
    <property type="entry name" value="UBIQUITIN-LIKE PROTEASE FAMILY PROFILE DOMAIN-CONTAINING PROTEIN"/>
    <property type="match status" value="1"/>
</dbReference>
<dbReference type="Proteomes" id="UP001148838">
    <property type="component" value="Unassembled WGS sequence"/>
</dbReference>
<feature type="region of interest" description="Disordered" evidence="1">
    <location>
        <begin position="179"/>
        <end position="200"/>
    </location>
</feature>
<gene>
    <name evidence="2" type="ORF">ANN_27417</name>
</gene>
<protein>
    <submittedName>
        <fullName evidence="2">Uncharacterized protein</fullName>
    </submittedName>
</protein>
<dbReference type="PANTHER" id="PTHR46601">
    <property type="entry name" value="ULP_PROTEASE DOMAIN-CONTAINING PROTEIN"/>
    <property type="match status" value="1"/>
</dbReference>
<organism evidence="2 3">
    <name type="scientific">Periplaneta americana</name>
    <name type="common">American cockroach</name>
    <name type="synonym">Blatta americana</name>
    <dbReference type="NCBI Taxonomy" id="6978"/>
    <lineage>
        <taxon>Eukaryota</taxon>
        <taxon>Metazoa</taxon>
        <taxon>Ecdysozoa</taxon>
        <taxon>Arthropoda</taxon>
        <taxon>Hexapoda</taxon>
        <taxon>Insecta</taxon>
        <taxon>Pterygota</taxon>
        <taxon>Neoptera</taxon>
        <taxon>Polyneoptera</taxon>
        <taxon>Dictyoptera</taxon>
        <taxon>Blattodea</taxon>
        <taxon>Blattoidea</taxon>
        <taxon>Blattidae</taxon>
        <taxon>Blattinae</taxon>
        <taxon>Periplaneta</taxon>
    </lineage>
</organism>
<name>A0ABQ8RVZ4_PERAM</name>
<evidence type="ECO:0000313" key="2">
    <source>
        <dbReference type="EMBL" id="KAJ4425792.1"/>
    </source>
</evidence>